<dbReference type="PANTHER" id="PTHR11264:SF0">
    <property type="entry name" value="URACIL-DNA GLYCOSYLASE"/>
    <property type="match status" value="1"/>
</dbReference>
<dbReference type="SMART" id="SM00987">
    <property type="entry name" value="UreE_C"/>
    <property type="match status" value="1"/>
</dbReference>
<feature type="active site" description="Proton acceptor" evidence="9 10">
    <location>
        <position position="67"/>
    </location>
</feature>
<dbReference type="SMART" id="SM00986">
    <property type="entry name" value="UDG"/>
    <property type="match status" value="1"/>
</dbReference>
<dbReference type="FunFam" id="3.40.470.10:FF:000001">
    <property type="entry name" value="Uracil-DNA glycosylase"/>
    <property type="match status" value="1"/>
</dbReference>
<evidence type="ECO:0000313" key="14">
    <source>
        <dbReference type="Proteomes" id="UP000035503"/>
    </source>
</evidence>
<dbReference type="NCBIfam" id="NF003591">
    <property type="entry name" value="PRK05254.1-4"/>
    <property type="match status" value="1"/>
</dbReference>
<dbReference type="GO" id="GO:0004844">
    <property type="term" value="F:uracil DNA N-glycosylase activity"/>
    <property type="evidence" value="ECO:0007669"/>
    <property type="project" value="UniProtKB-UniRule"/>
</dbReference>
<dbReference type="NCBIfam" id="NF003589">
    <property type="entry name" value="PRK05254.1-2"/>
    <property type="match status" value="1"/>
</dbReference>
<dbReference type="Pfam" id="PF03167">
    <property type="entry name" value="UDG"/>
    <property type="match status" value="1"/>
</dbReference>
<name>A0A0G3I9Y1_LIBAF</name>
<dbReference type="PATRIC" id="fig|1277257.4.peg.1090"/>
<comment type="function">
    <text evidence="2 9 11">Excises uracil residues from the DNA which can arise as a result of misincorporation of dUMP residues by DNA polymerase or due to deamination of cytosine.</text>
</comment>
<evidence type="ECO:0000256" key="4">
    <source>
        <dbReference type="ARBA" id="ARBA00012030"/>
    </source>
</evidence>
<keyword evidence="6 9" id="KW-0227">DNA damage</keyword>
<dbReference type="InterPro" id="IPR018085">
    <property type="entry name" value="Ura-DNA_Glyclase_AS"/>
</dbReference>
<dbReference type="SUPFAM" id="SSF52141">
    <property type="entry name" value="Uracil-DNA glycosylase-like"/>
    <property type="match status" value="1"/>
</dbReference>
<organism evidence="13 14">
    <name type="scientific">Candidatus Liberibacter africanus PTSAPSY</name>
    <dbReference type="NCBI Taxonomy" id="1277257"/>
    <lineage>
        <taxon>Bacteria</taxon>
        <taxon>Pseudomonadati</taxon>
        <taxon>Pseudomonadota</taxon>
        <taxon>Alphaproteobacteria</taxon>
        <taxon>Hyphomicrobiales</taxon>
        <taxon>Rhizobiaceae</taxon>
        <taxon>Liberibacter</taxon>
    </lineage>
</organism>
<comment type="subcellular location">
    <subcellularLocation>
        <location evidence="9">Cytoplasm</location>
    </subcellularLocation>
</comment>
<reference evidence="13 14" key="1">
    <citation type="journal article" date="2015" name="Genome Announc.">
        <title>Complete Genome Sequence of 'Candidatus Liberibacter africanus,' a Bacterium Associated with Citrus Huanglongbing.</title>
        <authorList>
            <person name="Lin H."/>
            <person name="Pietersen G."/>
            <person name="Han C."/>
            <person name="Read D.A."/>
            <person name="Lou B."/>
            <person name="Gupta G."/>
            <person name="Civerolo E.L."/>
        </authorList>
    </citation>
    <scope>NUCLEOTIDE SEQUENCE [LARGE SCALE GENOMIC DNA]</scope>
    <source>
        <strain evidence="13 14">PTSAPSY</strain>
    </source>
</reference>
<dbReference type="NCBIfam" id="TIGR00628">
    <property type="entry name" value="ung"/>
    <property type="match status" value="1"/>
</dbReference>
<keyword evidence="9" id="KW-0963">Cytoplasm</keyword>
<evidence type="ECO:0000256" key="1">
    <source>
        <dbReference type="ARBA" id="ARBA00001400"/>
    </source>
</evidence>
<keyword evidence="8 9" id="KW-0234">DNA repair</keyword>
<comment type="catalytic activity">
    <reaction evidence="1 9 11">
        <text>Hydrolyzes single-stranded DNA or mismatched double-stranded DNA and polynucleotides, releasing free uracil.</text>
        <dbReference type="EC" id="3.2.2.27"/>
    </reaction>
</comment>
<dbReference type="PROSITE" id="PS00130">
    <property type="entry name" value="U_DNA_GLYCOSYLASE"/>
    <property type="match status" value="1"/>
</dbReference>
<dbReference type="AlphaFoldDB" id="A0A0G3I9Y1"/>
<evidence type="ECO:0000256" key="10">
    <source>
        <dbReference type="PROSITE-ProRule" id="PRU10072"/>
    </source>
</evidence>
<evidence type="ECO:0000259" key="12">
    <source>
        <dbReference type="SMART" id="SM00986"/>
    </source>
</evidence>
<dbReference type="InterPro" id="IPR036895">
    <property type="entry name" value="Uracil-DNA_glycosylase-like_sf"/>
</dbReference>
<dbReference type="EMBL" id="CP004021">
    <property type="protein sequence ID" value="AKK20617.1"/>
    <property type="molecule type" value="Genomic_DNA"/>
</dbReference>
<dbReference type="HAMAP" id="MF_00148">
    <property type="entry name" value="UDG"/>
    <property type="match status" value="1"/>
</dbReference>
<proteinExistence type="inferred from homology"/>
<protein>
    <recommendedName>
        <fullName evidence="5 9">Uracil-DNA glycosylase</fullName>
        <shortName evidence="9">UDG</shortName>
        <ecNumber evidence="4 9">3.2.2.27</ecNumber>
    </recommendedName>
</protein>
<sequence length="227" mass="26121">MEEVKIHESWKVLLENHFQSDYMHNLKKFLISEKRKGKKIFPRGSHYFRAFDITPFNKVKVVIIGQDPYHGYGQAHGLCFSVPVGTRIPPSLVNVYKELKEDINFIPPAHGFLEHWGYEGVLLLNAVLTVEEGHAASHRGKGWEKFTDSVIDLINNKRKNIVFMLWGAASQKKQDILDHKRHLVLKAAHPSPLSAHHGFFGCRHFSKANQYLKEHGQTSINWQLPLL</sequence>
<dbReference type="RefSeq" id="WP_047264565.1">
    <property type="nucleotide sequence ID" value="NZ_CP004021.1"/>
</dbReference>
<dbReference type="STRING" id="1277257.G293_05020"/>
<dbReference type="PANTHER" id="PTHR11264">
    <property type="entry name" value="URACIL-DNA GLYCOSYLASE"/>
    <property type="match status" value="1"/>
</dbReference>
<evidence type="ECO:0000256" key="2">
    <source>
        <dbReference type="ARBA" id="ARBA00002631"/>
    </source>
</evidence>
<feature type="domain" description="Uracil-DNA glycosylase-like" evidence="12">
    <location>
        <begin position="52"/>
        <end position="212"/>
    </location>
</feature>
<keyword evidence="7 9" id="KW-0378">Hydrolase</keyword>
<dbReference type="KEGG" id="lau:G293_05020"/>
<dbReference type="GO" id="GO:0005737">
    <property type="term" value="C:cytoplasm"/>
    <property type="evidence" value="ECO:0007669"/>
    <property type="project" value="UniProtKB-SubCell"/>
</dbReference>
<evidence type="ECO:0000256" key="3">
    <source>
        <dbReference type="ARBA" id="ARBA00008184"/>
    </source>
</evidence>
<evidence type="ECO:0000256" key="5">
    <source>
        <dbReference type="ARBA" id="ARBA00018429"/>
    </source>
</evidence>
<dbReference type="CDD" id="cd10027">
    <property type="entry name" value="UDG-F1-like"/>
    <property type="match status" value="1"/>
</dbReference>
<dbReference type="InterPro" id="IPR005122">
    <property type="entry name" value="Uracil-DNA_glycosylase-like"/>
</dbReference>
<dbReference type="NCBIfam" id="NF003592">
    <property type="entry name" value="PRK05254.1-5"/>
    <property type="match status" value="1"/>
</dbReference>
<accession>A0A0G3I9Y1</accession>
<evidence type="ECO:0000256" key="11">
    <source>
        <dbReference type="RuleBase" id="RU003780"/>
    </source>
</evidence>
<evidence type="ECO:0000313" key="13">
    <source>
        <dbReference type="EMBL" id="AKK20617.1"/>
    </source>
</evidence>
<dbReference type="NCBIfam" id="NF003588">
    <property type="entry name" value="PRK05254.1-1"/>
    <property type="match status" value="1"/>
</dbReference>
<evidence type="ECO:0000256" key="9">
    <source>
        <dbReference type="HAMAP-Rule" id="MF_00148"/>
    </source>
</evidence>
<dbReference type="EC" id="3.2.2.27" evidence="4 9"/>
<evidence type="ECO:0000256" key="6">
    <source>
        <dbReference type="ARBA" id="ARBA00022763"/>
    </source>
</evidence>
<keyword evidence="14" id="KW-1185">Reference proteome</keyword>
<gene>
    <name evidence="9" type="primary">ung</name>
    <name evidence="13" type="ORF">G293_05020</name>
</gene>
<comment type="similarity">
    <text evidence="3 9 11">Belongs to the uracil-DNA glycosylase (UDG) superfamily. UNG family.</text>
</comment>
<dbReference type="GO" id="GO:0097510">
    <property type="term" value="P:base-excision repair, AP site formation via deaminated base removal"/>
    <property type="evidence" value="ECO:0007669"/>
    <property type="project" value="TreeGrafter"/>
</dbReference>
<evidence type="ECO:0000256" key="7">
    <source>
        <dbReference type="ARBA" id="ARBA00022801"/>
    </source>
</evidence>
<dbReference type="Proteomes" id="UP000035503">
    <property type="component" value="Chromosome"/>
</dbReference>
<evidence type="ECO:0000256" key="8">
    <source>
        <dbReference type="ARBA" id="ARBA00023204"/>
    </source>
</evidence>
<dbReference type="Gene3D" id="3.40.470.10">
    <property type="entry name" value="Uracil-DNA glycosylase-like domain"/>
    <property type="match status" value="1"/>
</dbReference>
<dbReference type="InterPro" id="IPR002043">
    <property type="entry name" value="UDG_fam1"/>
</dbReference>
<dbReference type="OrthoDB" id="9804372at2"/>